<evidence type="ECO:0000256" key="1">
    <source>
        <dbReference type="SAM" id="MobiDB-lite"/>
    </source>
</evidence>
<sequence>MSKSWQAIIGFWLGKFPENNDNSKRARYRDDDDHEGRCPPLGWMGGTGRVLTPSSSRDNNQPIMKDGCSDNFERSINLEITGNATKRGSTNRHWPFREWAQGKGPP</sequence>
<protein>
    <submittedName>
        <fullName evidence="2">Chromosome 1, complete genome</fullName>
    </submittedName>
</protein>
<evidence type="ECO:0000313" key="3">
    <source>
        <dbReference type="EnsemblFungi" id="CEF75668"/>
    </source>
</evidence>
<dbReference type="EMBL" id="HG970332">
    <property type="protein sequence ID" value="CEF75668.1"/>
    <property type="molecule type" value="Genomic_DNA"/>
</dbReference>
<feature type="region of interest" description="Disordered" evidence="1">
    <location>
        <begin position="19"/>
        <end position="47"/>
    </location>
</feature>
<feature type="compositionally biased region" description="Basic and acidic residues" evidence="1">
    <location>
        <begin position="21"/>
        <end position="37"/>
    </location>
</feature>
<feature type="region of interest" description="Disordered" evidence="1">
    <location>
        <begin position="84"/>
        <end position="106"/>
    </location>
</feature>
<keyword evidence="4" id="KW-1185">Reference proteome</keyword>
<name>I1SA53_GIBZE</name>
<organism evidence="2 4">
    <name type="scientific">Gibberella zeae (strain ATCC MYA-4620 / CBS 123657 / FGSC 9075 / NRRL 31084 / PH-1)</name>
    <name type="common">Wheat head blight fungus</name>
    <name type="synonym">Fusarium graminearum</name>
    <dbReference type="NCBI Taxonomy" id="229533"/>
    <lineage>
        <taxon>Eukaryota</taxon>
        <taxon>Fungi</taxon>
        <taxon>Dikarya</taxon>
        <taxon>Ascomycota</taxon>
        <taxon>Pezizomycotina</taxon>
        <taxon>Sordariomycetes</taxon>
        <taxon>Hypocreomycetidae</taxon>
        <taxon>Hypocreales</taxon>
        <taxon>Nectriaceae</taxon>
        <taxon>Fusarium</taxon>
    </lineage>
</organism>
<evidence type="ECO:0000313" key="4">
    <source>
        <dbReference type="Proteomes" id="UP000070720"/>
    </source>
</evidence>
<reference evidence="3 4" key="2">
    <citation type="journal article" date="2010" name="Nature">
        <title>Comparative genomics reveals mobile pathogenicity chromosomes in Fusarium.</title>
        <authorList>
            <person name="Ma L.J."/>
            <person name="van der Does H.C."/>
            <person name="Borkovich K.A."/>
            <person name="Coleman J.J."/>
            <person name="Daboussi M.J."/>
            <person name="Di Pietro A."/>
            <person name="Dufresne M."/>
            <person name="Freitag M."/>
            <person name="Grabherr M."/>
            <person name="Henrissat B."/>
            <person name="Houterman P.M."/>
            <person name="Kang S."/>
            <person name="Shim W.B."/>
            <person name="Woloshuk C."/>
            <person name="Xie X."/>
            <person name="Xu J.R."/>
            <person name="Antoniw J."/>
            <person name="Baker S.E."/>
            <person name="Bluhm B.H."/>
            <person name="Breakspear A."/>
            <person name="Brown D.W."/>
            <person name="Butchko R.A."/>
            <person name="Chapman S."/>
            <person name="Coulson R."/>
            <person name="Coutinho P.M."/>
            <person name="Danchin E.G."/>
            <person name="Diener A."/>
            <person name="Gale L.R."/>
            <person name="Gardiner D.M."/>
            <person name="Goff S."/>
            <person name="Hammond-Kosack K.E."/>
            <person name="Hilburn K."/>
            <person name="Hua-Van A."/>
            <person name="Jonkers W."/>
            <person name="Kazan K."/>
            <person name="Kodira C.D."/>
            <person name="Koehrsen M."/>
            <person name="Kumar L."/>
            <person name="Lee Y.H."/>
            <person name="Li L."/>
            <person name="Manners J.M."/>
            <person name="Miranda-Saavedra D."/>
            <person name="Mukherjee M."/>
            <person name="Park G."/>
            <person name="Park J."/>
            <person name="Park S.Y."/>
            <person name="Proctor R.H."/>
            <person name="Regev A."/>
            <person name="Ruiz-Roldan M.C."/>
            <person name="Sain D."/>
            <person name="Sakthikumar S."/>
            <person name="Sykes S."/>
            <person name="Schwartz D.C."/>
            <person name="Turgeon B.G."/>
            <person name="Wapinski I."/>
            <person name="Yoder O."/>
            <person name="Young S."/>
            <person name="Zeng Q."/>
            <person name="Zhou S."/>
            <person name="Galagan J."/>
            <person name="Cuomo C.A."/>
            <person name="Kistler H.C."/>
            <person name="Rep M."/>
        </authorList>
    </citation>
    <scope>GENOME REANNOTATION</scope>
    <source>
        <strain evidence="4">ATCC MYA-4620 / CBS 123657 / FGSC 9075 / NRRL 31084 / PH-1</strain>
        <strain evidence="3">PH-1 / ATCC MYA-4620 / FGSC 9075 / NRRL 31084</strain>
    </source>
</reference>
<dbReference type="KEGG" id="fgr:FGSG_13734"/>
<dbReference type="HOGENOM" id="CLU_2223524_0_0_1"/>
<dbReference type="AlphaFoldDB" id="I1SA53"/>
<dbReference type="VEuPathDB" id="FungiDB:FGRAMPH1_01G07729"/>
<proteinExistence type="predicted"/>
<evidence type="ECO:0000313" key="2">
    <source>
        <dbReference type="EMBL" id="CEF75668.1"/>
    </source>
</evidence>
<gene>
    <name evidence="2" type="ORF">FGRAMPH1_01T07729</name>
</gene>
<dbReference type="Proteomes" id="UP000070720">
    <property type="component" value="Chromosome 1"/>
</dbReference>
<accession>I1SA53</accession>
<dbReference type="EnsemblFungi" id="CEF75668">
    <property type="protein sequence ID" value="CEF75668"/>
    <property type="gene ID" value="FGRRES_13734"/>
</dbReference>
<accession>A0A098D9Q4</accession>
<reference evidence="3 4" key="1">
    <citation type="journal article" date="2007" name="Science">
        <title>The Fusarium graminearum genome reveals a link between localized polymorphism and pathogen specialization.</title>
        <authorList>
            <person name="Cuomo C.A."/>
            <person name="Gueldener U."/>
            <person name="Xu J.-R."/>
            <person name="Trail F."/>
            <person name="Turgeon B.G."/>
            <person name="Di Pietro A."/>
            <person name="Walton J.D."/>
            <person name="Ma L.-J."/>
            <person name="Baker S.E."/>
            <person name="Rep M."/>
            <person name="Adam G."/>
            <person name="Antoniw J."/>
            <person name="Baldwin T."/>
            <person name="Calvo S.E."/>
            <person name="Chang Y.-L."/>
            <person name="DeCaprio D."/>
            <person name="Gale L.R."/>
            <person name="Gnerre S."/>
            <person name="Goswami R.S."/>
            <person name="Hammond-Kosack K."/>
            <person name="Harris L.J."/>
            <person name="Hilburn K."/>
            <person name="Kennell J.C."/>
            <person name="Kroken S."/>
            <person name="Magnuson J.K."/>
            <person name="Mannhaupt G."/>
            <person name="Mauceli E.W."/>
            <person name="Mewes H.-W."/>
            <person name="Mitterbauer R."/>
            <person name="Muehlbauer G."/>
            <person name="Muensterkoetter M."/>
            <person name="Nelson D."/>
            <person name="O'Donnell K."/>
            <person name="Ouellet T."/>
            <person name="Qi W."/>
            <person name="Quesneville H."/>
            <person name="Roncero M.I.G."/>
            <person name="Seong K.-Y."/>
            <person name="Tetko I.V."/>
            <person name="Urban M."/>
            <person name="Waalwijk C."/>
            <person name="Ward T.J."/>
            <person name="Yao J."/>
            <person name="Birren B.W."/>
            <person name="Kistler H.C."/>
        </authorList>
    </citation>
    <scope>NUCLEOTIDE SEQUENCE [LARGE SCALE GENOMIC DNA]</scope>
    <source>
        <strain evidence="4">ATCC MYA-4620 / CBS 123657 / FGSC 9075 / NRRL 31084 / PH-1</strain>
        <strain evidence="3">PH-1 / ATCC MYA-4620 / FGSC 9075 / NRRL 31084</strain>
    </source>
</reference>
<reference evidence="2 4" key="3">
    <citation type="journal article" date="2015" name="BMC Genomics">
        <title>The completed genome sequence of the pathogenic ascomycete fungus Fusarium graminearum.</title>
        <authorList>
            <person name="King R."/>
            <person name="Urban M."/>
            <person name="Hammond-Kosack M.C."/>
            <person name="Hassani-Pak K."/>
            <person name="Hammond-Kosack K.E."/>
        </authorList>
    </citation>
    <scope>NUCLEOTIDE SEQUENCE [LARGE SCALE GENOMIC DNA]</scope>
    <source>
        <strain evidence="4">ATCC MYA-4620 / CBS 123657 / FGSC 9075 / NRRL 31084 / PH-1</strain>
        <strain evidence="2">PH-1</strain>
    </source>
</reference>
<dbReference type="RefSeq" id="XP_011319242.1">
    <property type="nucleotide sequence ID" value="XM_011320940.1"/>
</dbReference>
<dbReference type="InParanoid" id="I1SA53"/>
<reference evidence="3" key="4">
    <citation type="submission" date="2017-01" db="UniProtKB">
        <authorList>
            <consortium name="EnsemblFungi"/>
        </authorList>
    </citation>
    <scope>IDENTIFICATION</scope>
    <source>
        <strain evidence="3">PH-1 / ATCC MYA-4620 / FGSC 9075 / NRRL 31084</strain>
    </source>
</reference>